<dbReference type="PANTHER" id="PTHR43065">
    <property type="entry name" value="SENSOR HISTIDINE KINASE"/>
    <property type="match status" value="1"/>
</dbReference>
<dbReference type="Gene3D" id="1.10.287.130">
    <property type="match status" value="1"/>
</dbReference>
<comment type="catalytic activity">
    <reaction evidence="1">
        <text>ATP + protein L-histidine = ADP + protein N-phospho-L-histidine.</text>
        <dbReference type="EC" id="2.7.13.3"/>
    </reaction>
</comment>
<dbReference type="CDD" id="cd00130">
    <property type="entry name" value="PAS"/>
    <property type="match status" value="1"/>
</dbReference>
<dbReference type="Pfam" id="PF00072">
    <property type="entry name" value="Response_reg"/>
    <property type="match status" value="1"/>
</dbReference>
<evidence type="ECO:0000256" key="1">
    <source>
        <dbReference type="ARBA" id="ARBA00000085"/>
    </source>
</evidence>
<keyword evidence="14" id="KW-1185">Reference proteome</keyword>
<dbReference type="InterPro" id="IPR004358">
    <property type="entry name" value="Sig_transdc_His_kin-like_C"/>
</dbReference>
<dbReference type="PRINTS" id="PR00344">
    <property type="entry name" value="BCTRLSENSOR"/>
</dbReference>
<name>A0A7J0BI49_9BACT</name>
<evidence type="ECO:0000259" key="9">
    <source>
        <dbReference type="PROSITE" id="PS50109"/>
    </source>
</evidence>
<dbReference type="SUPFAM" id="SSF47384">
    <property type="entry name" value="Homodimeric domain of signal transducing histidine kinase"/>
    <property type="match status" value="1"/>
</dbReference>
<dbReference type="PROSITE" id="PS50109">
    <property type="entry name" value="HIS_KIN"/>
    <property type="match status" value="1"/>
</dbReference>
<gene>
    <name evidence="13" type="ORF">DSM101010T_11190</name>
</gene>
<reference evidence="13 14" key="1">
    <citation type="submission" date="2020-05" db="EMBL/GenBank/DDBJ databases">
        <title>Draft genome sequence of Desulfovibrio sp. strain HN2T.</title>
        <authorList>
            <person name="Ueno A."/>
            <person name="Tamazawa S."/>
            <person name="Tamamura S."/>
            <person name="Murakami T."/>
            <person name="Kiyama T."/>
            <person name="Inomata H."/>
            <person name="Amano Y."/>
            <person name="Miyakawa K."/>
            <person name="Tamaki H."/>
            <person name="Naganuma T."/>
            <person name="Kaneko K."/>
        </authorList>
    </citation>
    <scope>NUCLEOTIDE SEQUENCE [LARGE SCALE GENOMIC DNA]</scope>
    <source>
        <strain evidence="13 14">HN2</strain>
    </source>
</reference>
<dbReference type="SUPFAM" id="SSF55874">
    <property type="entry name" value="ATPase domain of HSP90 chaperone/DNA topoisomerase II/histidine kinase"/>
    <property type="match status" value="1"/>
</dbReference>
<feature type="domain" description="PAC" evidence="12">
    <location>
        <begin position="93"/>
        <end position="145"/>
    </location>
</feature>
<evidence type="ECO:0000256" key="7">
    <source>
        <dbReference type="ARBA" id="ARBA00023012"/>
    </source>
</evidence>
<dbReference type="Gene3D" id="3.30.565.10">
    <property type="entry name" value="Histidine kinase-like ATPase, C-terminal domain"/>
    <property type="match status" value="1"/>
</dbReference>
<dbReference type="Pfam" id="PF13426">
    <property type="entry name" value="PAS_9"/>
    <property type="match status" value="1"/>
</dbReference>
<evidence type="ECO:0000256" key="3">
    <source>
        <dbReference type="ARBA" id="ARBA00022679"/>
    </source>
</evidence>
<dbReference type="SUPFAM" id="SSF52172">
    <property type="entry name" value="CheY-like"/>
    <property type="match status" value="1"/>
</dbReference>
<dbReference type="AlphaFoldDB" id="A0A7J0BI49"/>
<dbReference type="InterPro" id="IPR036890">
    <property type="entry name" value="HATPase_C_sf"/>
</dbReference>
<dbReference type="SMART" id="SM00448">
    <property type="entry name" value="REC"/>
    <property type="match status" value="1"/>
</dbReference>
<dbReference type="Proteomes" id="UP000503840">
    <property type="component" value="Unassembled WGS sequence"/>
</dbReference>
<keyword evidence="3" id="KW-0808">Transferase</keyword>
<proteinExistence type="predicted"/>
<evidence type="ECO:0000256" key="8">
    <source>
        <dbReference type="PROSITE-ProRule" id="PRU00169"/>
    </source>
</evidence>
<dbReference type="InterPro" id="IPR001789">
    <property type="entry name" value="Sig_transdc_resp-reg_receiver"/>
</dbReference>
<dbReference type="PROSITE" id="PS50112">
    <property type="entry name" value="PAS"/>
    <property type="match status" value="1"/>
</dbReference>
<accession>A0A7J0BI49</accession>
<dbReference type="PROSITE" id="PS50113">
    <property type="entry name" value="PAC"/>
    <property type="match status" value="1"/>
</dbReference>
<protein>
    <recommendedName>
        <fullName evidence="2">histidine kinase</fullName>
        <ecNumber evidence="2">2.7.13.3</ecNumber>
    </recommendedName>
</protein>
<evidence type="ECO:0000256" key="2">
    <source>
        <dbReference type="ARBA" id="ARBA00012438"/>
    </source>
</evidence>
<dbReference type="SMART" id="SM00387">
    <property type="entry name" value="HATPase_c"/>
    <property type="match status" value="1"/>
</dbReference>
<dbReference type="SMART" id="SM00086">
    <property type="entry name" value="PAC"/>
    <property type="match status" value="1"/>
</dbReference>
<dbReference type="RefSeq" id="WP_174404431.1">
    <property type="nucleotide sequence ID" value="NZ_BLVO01000012.1"/>
</dbReference>
<keyword evidence="7" id="KW-0902">Two-component regulatory system</keyword>
<sequence length="528" mass="58900">MTEHHTPPTVRPQLPQREEHDVRSFFDNAVEGMFRKSRTGTFLLVNPALSKIFGYPSPGAMLRQFPEDRHSILLDAPRFLEMLEQLKSHGNISNFELQFRRKDGRLIWGLINARAVYTTKGSIRYYEGTLVDITQRKESEFQRAFIEEQLRQSQKLEAVSILAGGMAADFGTLLQPILGNTEEALRNIPENHTVRRNLNEVLGAANRAKALMYQFLTISRQREGDKRPVAITPFITETLDDLRPLLPMEVELREDLSAHPDTVLADPVQIRQVLENLMSNAIRAVGETGTISVSLRNVELDERTAAFRADLSPGHYIRLTVQDSGCGMTEQIATRIFEPFFTTESNSGAQGLGLSVAHGIARAHDGGITVLSEPELGSTFCLYLPSHAREVDQSQPLAPAPRLGSERILVVDGDPRELRKWRGLLAPLGYRIDTISGSVEALRVFMESPATFDLIVTAFAMQQMNGLELARTVRGIHPDVKVALCRDAADPVTLDLARESGICCFARKPMDSQAMLHLLEIALDTKQE</sequence>
<dbReference type="Gene3D" id="3.40.50.2300">
    <property type="match status" value="1"/>
</dbReference>
<dbReference type="NCBIfam" id="TIGR00229">
    <property type="entry name" value="sensory_box"/>
    <property type="match status" value="1"/>
</dbReference>
<evidence type="ECO:0000313" key="14">
    <source>
        <dbReference type="Proteomes" id="UP000503840"/>
    </source>
</evidence>
<evidence type="ECO:0000259" key="11">
    <source>
        <dbReference type="PROSITE" id="PS50112"/>
    </source>
</evidence>
<dbReference type="InterPro" id="IPR035965">
    <property type="entry name" value="PAS-like_dom_sf"/>
</dbReference>
<dbReference type="Pfam" id="PF02518">
    <property type="entry name" value="HATPase_c"/>
    <property type="match status" value="1"/>
</dbReference>
<dbReference type="PROSITE" id="PS50110">
    <property type="entry name" value="RESPONSE_REGULATORY"/>
    <property type="match status" value="1"/>
</dbReference>
<dbReference type="InterPro" id="IPR036097">
    <property type="entry name" value="HisK_dim/P_sf"/>
</dbReference>
<keyword evidence="6" id="KW-0067">ATP-binding</keyword>
<evidence type="ECO:0000256" key="5">
    <source>
        <dbReference type="ARBA" id="ARBA00022777"/>
    </source>
</evidence>
<dbReference type="InterPro" id="IPR000014">
    <property type="entry name" value="PAS"/>
</dbReference>
<organism evidence="13 14">
    <name type="scientific">Desulfovibrio subterraneus</name>
    <dbReference type="NCBI Taxonomy" id="2718620"/>
    <lineage>
        <taxon>Bacteria</taxon>
        <taxon>Pseudomonadati</taxon>
        <taxon>Thermodesulfobacteriota</taxon>
        <taxon>Desulfovibrionia</taxon>
        <taxon>Desulfovibrionales</taxon>
        <taxon>Desulfovibrionaceae</taxon>
        <taxon>Desulfovibrio</taxon>
    </lineage>
</organism>
<evidence type="ECO:0000256" key="4">
    <source>
        <dbReference type="ARBA" id="ARBA00022741"/>
    </source>
</evidence>
<evidence type="ECO:0000259" key="12">
    <source>
        <dbReference type="PROSITE" id="PS50113"/>
    </source>
</evidence>
<comment type="caution">
    <text evidence="8">Lacks conserved residue(s) required for the propagation of feature annotation.</text>
</comment>
<dbReference type="InterPro" id="IPR003594">
    <property type="entry name" value="HATPase_dom"/>
</dbReference>
<dbReference type="CDD" id="cd00156">
    <property type="entry name" value="REC"/>
    <property type="match status" value="1"/>
</dbReference>
<keyword evidence="4" id="KW-0547">Nucleotide-binding</keyword>
<dbReference type="EC" id="2.7.13.3" evidence="2"/>
<feature type="domain" description="Histidine kinase" evidence="9">
    <location>
        <begin position="165"/>
        <end position="388"/>
    </location>
</feature>
<dbReference type="SUPFAM" id="SSF55785">
    <property type="entry name" value="PYP-like sensor domain (PAS domain)"/>
    <property type="match status" value="1"/>
</dbReference>
<dbReference type="InterPro" id="IPR011006">
    <property type="entry name" value="CheY-like_superfamily"/>
</dbReference>
<dbReference type="GO" id="GO:0000155">
    <property type="term" value="F:phosphorelay sensor kinase activity"/>
    <property type="evidence" value="ECO:0007669"/>
    <property type="project" value="InterPro"/>
</dbReference>
<dbReference type="EMBL" id="BLVO01000012">
    <property type="protein sequence ID" value="GFM32754.1"/>
    <property type="molecule type" value="Genomic_DNA"/>
</dbReference>
<dbReference type="Gene3D" id="3.30.450.20">
    <property type="entry name" value="PAS domain"/>
    <property type="match status" value="1"/>
</dbReference>
<comment type="caution">
    <text evidence="13">The sequence shown here is derived from an EMBL/GenBank/DDBJ whole genome shotgun (WGS) entry which is preliminary data.</text>
</comment>
<keyword evidence="5" id="KW-0418">Kinase</keyword>
<dbReference type="InterPro" id="IPR001610">
    <property type="entry name" value="PAC"/>
</dbReference>
<feature type="domain" description="PAS" evidence="11">
    <location>
        <begin position="18"/>
        <end position="55"/>
    </location>
</feature>
<evidence type="ECO:0000256" key="6">
    <source>
        <dbReference type="ARBA" id="ARBA00022840"/>
    </source>
</evidence>
<dbReference type="InterPro" id="IPR000700">
    <property type="entry name" value="PAS-assoc_C"/>
</dbReference>
<dbReference type="PANTHER" id="PTHR43065:SF46">
    <property type="entry name" value="C4-DICARBOXYLATE TRANSPORT SENSOR PROTEIN DCTB"/>
    <property type="match status" value="1"/>
</dbReference>
<feature type="domain" description="Response regulatory" evidence="10">
    <location>
        <begin position="407"/>
        <end position="523"/>
    </location>
</feature>
<evidence type="ECO:0000313" key="13">
    <source>
        <dbReference type="EMBL" id="GFM32754.1"/>
    </source>
</evidence>
<evidence type="ECO:0000259" key="10">
    <source>
        <dbReference type="PROSITE" id="PS50110"/>
    </source>
</evidence>
<dbReference type="GO" id="GO:0005524">
    <property type="term" value="F:ATP binding"/>
    <property type="evidence" value="ECO:0007669"/>
    <property type="project" value="UniProtKB-KW"/>
</dbReference>
<dbReference type="InterPro" id="IPR005467">
    <property type="entry name" value="His_kinase_dom"/>
</dbReference>